<dbReference type="PANTHER" id="PTHR30329:SF21">
    <property type="entry name" value="LIPOPROTEIN YIAD-RELATED"/>
    <property type="match status" value="1"/>
</dbReference>
<dbReference type="AlphaFoldDB" id="A0AAN4VWQ2"/>
<keyword evidence="2 5" id="KW-0472">Membrane</keyword>
<dbReference type="InterPro" id="IPR011042">
    <property type="entry name" value="6-blade_b-propeller_TolB-like"/>
</dbReference>
<organism evidence="8 9">
    <name type="scientific">Persicobacter diffluens</name>
    <dbReference type="NCBI Taxonomy" id="981"/>
    <lineage>
        <taxon>Bacteria</taxon>
        <taxon>Pseudomonadati</taxon>
        <taxon>Bacteroidota</taxon>
        <taxon>Cytophagia</taxon>
        <taxon>Cytophagales</taxon>
        <taxon>Persicobacteraceae</taxon>
        <taxon>Persicobacter</taxon>
    </lineage>
</organism>
<dbReference type="Pfam" id="PF00691">
    <property type="entry name" value="OmpA"/>
    <property type="match status" value="1"/>
</dbReference>
<dbReference type="Gene3D" id="3.30.1330.60">
    <property type="entry name" value="OmpA-like domain"/>
    <property type="match status" value="1"/>
</dbReference>
<dbReference type="InterPro" id="IPR050330">
    <property type="entry name" value="Bact_OuterMem_StrucFunc"/>
</dbReference>
<comment type="caution">
    <text evidence="8">The sequence shown here is derived from an EMBL/GenBank/DDBJ whole genome shotgun (WGS) entry which is preliminary data.</text>
</comment>
<evidence type="ECO:0000313" key="9">
    <source>
        <dbReference type="Proteomes" id="UP001310022"/>
    </source>
</evidence>
<dbReference type="Pfam" id="PF07676">
    <property type="entry name" value="PD40"/>
    <property type="match status" value="2"/>
</dbReference>
<dbReference type="SUPFAM" id="SSF48452">
    <property type="entry name" value="TPR-like"/>
    <property type="match status" value="1"/>
</dbReference>
<evidence type="ECO:0000259" key="7">
    <source>
        <dbReference type="PROSITE" id="PS51123"/>
    </source>
</evidence>
<gene>
    <name evidence="8" type="ORF">PEDI_16700</name>
</gene>
<dbReference type="InterPro" id="IPR006664">
    <property type="entry name" value="OMP_bac"/>
</dbReference>
<feature type="repeat" description="TPR" evidence="4">
    <location>
        <begin position="53"/>
        <end position="86"/>
    </location>
</feature>
<dbReference type="EMBL" id="BQKE01000001">
    <property type="protein sequence ID" value="GJM61118.1"/>
    <property type="molecule type" value="Genomic_DNA"/>
</dbReference>
<dbReference type="Gene3D" id="2.60.40.1120">
    <property type="entry name" value="Carboxypeptidase-like, regulatory domain"/>
    <property type="match status" value="2"/>
</dbReference>
<evidence type="ECO:0000256" key="1">
    <source>
        <dbReference type="ARBA" id="ARBA00004442"/>
    </source>
</evidence>
<keyword evidence="4" id="KW-0802">TPR repeat</keyword>
<dbReference type="InterPro" id="IPR006665">
    <property type="entry name" value="OmpA-like"/>
</dbReference>
<proteinExistence type="predicted"/>
<keyword evidence="3" id="KW-0998">Cell outer membrane</keyword>
<evidence type="ECO:0000313" key="8">
    <source>
        <dbReference type="EMBL" id="GJM61118.1"/>
    </source>
</evidence>
<evidence type="ECO:0000256" key="3">
    <source>
        <dbReference type="ARBA" id="ARBA00023237"/>
    </source>
</evidence>
<dbReference type="InterPro" id="IPR011659">
    <property type="entry name" value="WD40"/>
</dbReference>
<dbReference type="InterPro" id="IPR011990">
    <property type="entry name" value="TPR-like_helical_dom_sf"/>
</dbReference>
<dbReference type="SUPFAM" id="SSF49464">
    <property type="entry name" value="Carboxypeptidase regulatory domain-like"/>
    <property type="match status" value="1"/>
</dbReference>
<comment type="subcellular location">
    <subcellularLocation>
        <location evidence="1">Cell outer membrane</location>
    </subcellularLocation>
</comment>
<protein>
    <recommendedName>
        <fullName evidence="7">OmpA-like domain-containing protein</fullName>
    </recommendedName>
</protein>
<feature type="domain" description="OmpA-like" evidence="7">
    <location>
        <begin position="590"/>
        <end position="710"/>
    </location>
</feature>
<keyword evidence="9" id="KW-1185">Reference proteome</keyword>
<feature type="signal peptide" evidence="6">
    <location>
        <begin position="1"/>
        <end position="19"/>
    </location>
</feature>
<evidence type="ECO:0000256" key="2">
    <source>
        <dbReference type="ARBA" id="ARBA00023136"/>
    </source>
</evidence>
<dbReference type="PROSITE" id="PS50005">
    <property type="entry name" value="TPR"/>
    <property type="match status" value="1"/>
</dbReference>
<evidence type="ECO:0000256" key="4">
    <source>
        <dbReference type="PROSITE-ProRule" id="PRU00339"/>
    </source>
</evidence>
<dbReference type="InterPro" id="IPR008969">
    <property type="entry name" value="CarboxyPept-like_regulatory"/>
</dbReference>
<feature type="chain" id="PRO_5042925836" description="OmpA-like domain-containing protein" evidence="6">
    <location>
        <begin position="20"/>
        <end position="710"/>
    </location>
</feature>
<dbReference type="CDD" id="cd07185">
    <property type="entry name" value="OmpA_C-like"/>
    <property type="match status" value="1"/>
</dbReference>
<dbReference type="RefSeq" id="WP_338236732.1">
    <property type="nucleotide sequence ID" value="NZ_BQKE01000001.1"/>
</dbReference>
<dbReference type="InterPro" id="IPR019734">
    <property type="entry name" value="TPR_rpt"/>
</dbReference>
<name>A0AAN4VWQ2_9BACT</name>
<keyword evidence="6" id="KW-0732">Signal</keyword>
<dbReference type="InterPro" id="IPR036737">
    <property type="entry name" value="OmpA-like_sf"/>
</dbReference>
<evidence type="ECO:0000256" key="6">
    <source>
        <dbReference type="SAM" id="SignalP"/>
    </source>
</evidence>
<dbReference type="SUPFAM" id="SSF82171">
    <property type="entry name" value="DPP6 N-terminal domain-like"/>
    <property type="match status" value="1"/>
</dbReference>
<dbReference type="Gene3D" id="1.25.40.10">
    <property type="entry name" value="Tetratricopeptide repeat domain"/>
    <property type="match status" value="1"/>
</dbReference>
<evidence type="ECO:0000256" key="5">
    <source>
        <dbReference type="PROSITE-ProRule" id="PRU00473"/>
    </source>
</evidence>
<sequence>MKFLFTILLLLLSSSLTIAQKSVLVKANEHFERHEYTAAIENYEKYLQNHNSTKVSIRLAEAYMATKRYPEALESYRLLIKLHPTEGKLLLPYAELLMNQKKYKNARAAYKRYLQMHPEDKKSIRHKMEACSNFESLQSNHLAVRAEQAAFNSEYNDFSPLMMDQQLIWCSSRPHHKQKYLWDNQHFINLFGGEWDPSMNVNGITALPKKINAKTHEGPATYDPENQRLYFTRNADKENAKRHLEIFYTDQTERGWTKPKSMGFHRKGHSEGHPTLSPDGNSMVFTADFKGGLGGTDLYISQRTPYGQWQQPKNLGEAVNSPGDEMFPYWGPDDYLYFSSDFYPGLGGLDLFRVKIMENEYGTIEHLGAPFNSEKDDFGIYLIDASEKNFKGYFSSNRADERGNDDIYHFHKIFIDLNVLVLDKTTEKPIRNSTVGLRNQTKNLDEGTTDQWGEYYAQLSPEEIYRITVDHPEYAAYHEAFNTQNLEDHTTLEKVIYLEQGFTPRLQGTVVSKETDQLLSPAQVSLRNLHTEEEIRLNSPDGNFSFVIDPGTDYILSAKTNGYLTYSEEFYVAENIQQDLIKKLPLERLEQDKILDIENIYYDFDRSNITSQASTTLDKVVIILRDNPDIVIELSSHTDARGTDQYNRKLSAERAKAAMEYISGKGIEPFRMVYKYYGETQPKIPCAPGQDCDEEVHAINRRTEFKIIGF</sequence>
<dbReference type="SUPFAM" id="SSF103088">
    <property type="entry name" value="OmpA-like"/>
    <property type="match status" value="1"/>
</dbReference>
<dbReference type="PRINTS" id="PR01021">
    <property type="entry name" value="OMPADOMAIN"/>
</dbReference>
<dbReference type="PROSITE" id="PS51123">
    <property type="entry name" value="OMPA_2"/>
    <property type="match status" value="1"/>
</dbReference>
<dbReference type="Gene3D" id="2.120.10.30">
    <property type="entry name" value="TolB, C-terminal domain"/>
    <property type="match status" value="1"/>
</dbReference>
<dbReference type="PANTHER" id="PTHR30329">
    <property type="entry name" value="STATOR ELEMENT OF FLAGELLAR MOTOR COMPLEX"/>
    <property type="match status" value="1"/>
</dbReference>
<reference evidence="8 9" key="1">
    <citation type="submission" date="2021-12" db="EMBL/GenBank/DDBJ databases">
        <title>Genome sequencing of bacteria with rrn-lacking chromosome and rrn-plasmid.</title>
        <authorList>
            <person name="Anda M."/>
            <person name="Iwasaki W."/>
        </authorList>
    </citation>
    <scope>NUCLEOTIDE SEQUENCE [LARGE SCALE GENOMIC DNA]</scope>
    <source>
        <strain evidence="8 9">NBRC 15940</strain>
    </source>
</reference>
<dbReference type="GO" id="GO:0009279">
    <property type="term" value="C:cell outer membrane"/>
    <property type="evidence" value="ECO:0007669"/>
    <property type="project" value="UniProtKB-SubCell"/>
</dbReference>
<dbReference type="SMART" id="SM00028">
    <property type="entry name" value="TPR"/>
    <property type="match status" value="2"/>
</dbReference>
<dbReference type="Pfam" id="PF13432">
    <property type="entry name" value="TPR_16"/>
    <property type="match status" value="1"/>
</dbReference>
<accession>A0AAN4VWQ2</accession>
<dbReference type="Proteomes" id="UP001310022">
    <property type="component" value="Unassembled WGS sequence"/>
</dbReference>